<dbReference type="PIRSF" id="PIRSF028696">
    <property type="entry name" value="UCP028696"/>
    <property type="match status" value="1"/>
</dbReference>
<dbReference type="RefSeq" id="WP_161949884.1">
    <property type="nucleotide sequence ID" value="NZ_FQXS01000031.1"/>
</dbReference>
<evidence type="ECO:0000313" key="3">
    <source>
        <dbReference type="Proteomes" id="UP000184139"/>
    </source>
</evidence>
<name>A0A1M5YAL9_9BACT</name>
<accession>A0A1M5YAL9</accession>
<dbReference type="EMBL" id="FQXS01000031">
    <property type="protein sequence ID" value="SHI09085.1"/>
    <property type="molecule type" value="Genomic_DNA"/>
</dbReference>
<dbReference type="Pfam" id="PF11059">
    <property type="entry name" value="DUF2860"/>
    <property type="match status" value="1"/>
</dbReference>
<evidence type="ECO:0008006" key="4">
    <source>
        <dbReference type="Google" id="ProtNLM"/>
    </source>
</evidence>
<dbReference type="STRING" id="1121409.SAMN02745124_03801"/>
<dbReference type="OrthoDB" id="5430175at2"/>
<dbReference type="AlphaFoldDB" id="A0A1M5YAL9"/>
<dbReference type="Gene3D" id="2.40.160.10">
    <property type="entry name" value="Porin"/>
    <property type="match status" value="1"/>
</dbReference>
<dbReference type="SUPFAM" id="SSF56935">
    <property type="entry name" value="Porins"/>
    <property type="match status" value="1"/>
</dbReference>
<feature type="signal peptide" evidence="1">
    <location>
        <begin position="1"/>
        <end position="24"/>
    </location>
</feature>
<keyword evidence="3" id="KW-1185">Reference proteome</keyword>
<evidence type="ECO:0000313" key="2">
    <source>
        <dbReference type="EMBL" id="SHI09085.1"/>
    </source>
</evidence>
<evidence type="ECO:0000256" key="1">
    <source>
        <dbReference type="SAM" id="SignalP"/>
    </source>
</evidence>
<protein>
    <recommendedName>
        <fullName evidence="4">DUF2860 domain-containing protein</fullName>
    </recommendedName>
</protein>
<organism evidence="2 3">
    <name type="scientific">Desulfofustis glycolicus DSM 9705</name>
    <dbReference type="NCBI Taxonomy" id="1121409"/>
    <lineage>
        <taxon>Bacteria</taxon>
        <taxon>Pseudomonadati</taxon>
        <taxon>Thermodesulfobacteriota</taxon>
        <taxon>Desulfobulbia</taxon>
        <taxon>Desulfobulbales</taxon>
        <taxon>Desulfocapsaceae</taxon>
        <taxon>Desulfofustis</taxon>
    </lineage>
</organism>
<feature type="chain" id="PRO_5013223256" description="DUF2860 domain-containing protein" evidence="1">
    <location>
        <begin position="25"/>
        <end position="323"/>
    </location>
</feature>
<dbReference type="InterPro" id="IPR023614">
    <property type="entry name" value="Porin_dom_sf"/>
</dbReference>
<gene>
    <name evidence="2" type="ORF">SAMN02745124_03801</name>
</gene>
<proteinExistence type="predicted"/>
<dbReference type="Proteomes" id="UP000184139">
    <property type="component" value="Unassembled WGS sequence"/>
</dbReference>
<keyword evidence="1" id="KW-0732">Signal</keyword>
<reference evidence="2 3" key="1">
    <citation type="submission" date="2016-11" db="EMBL/GenBank/DDBJ databases">
        <authorList>
            <person name="Jaros S."/>
            <person name="Januszkiewicz K."/>
            <person name="Wedrychowicz H."/>
        </authorList>
    </citation>
    <scope>NUCLEOTIDE SEQUENCE [LARGE SCALE GENOMIC DNA]</scope>
    <source>
        <strain evidence="2 3">DSM 9705</strain>
    </source>
</reference>
<dbReference type="InterPro" id="IPR016896">
    <property type="entry name" value="DUF2860"/>
</dbReference>
<sequence length="323" mass="35693">MKRGCAITMVVAGVFCWFAQGAGAEEFERFKGGVGLGLMAFDRADNLDPDGSKRHIDSLDEKAERELTVIPVLAPFFSYDVGAPGGGVVQFMVRPPIEEAGGLVVNLGATYYLPAGGAVELNGLVAPLEEVWENPYLVGERRSTTDSPKYGLHLAWKEIGTTGLSLHVVYLQDDVDNDRIGELMPQLARDGSVYALAAEYRLPVSKAFELKTRASYVQGDYDGESSSFSRYRIRVQASYRLGAVTLKPEISYRHTSYDEIDPVFGKTREEDAYGIDLTVQYQAPFGWQGWALQGMAGYGRGDDDITFYETETVRFGSLLTYFF</sequence>